<dbReference type="EMBL" id="JBHTIR010001538">
    <property type="protein sequence ID" value="MFD0852672.1"/>
    <property type="molecule type" value="Genomic_DNA"/>
</dbReference>
<protein>
    <submittedName>
        <fullName evidence="10">Proton-conducting transporter membrane subunit</fullName>
    </submittedName>
</protein>
<feature type="transmembrane region" description="Helical" evidence="8">
    <location>
        <begin position="52"/>
        <end position="72"/>
    </location>
</feature>
<evidence type="ECO:0000256" key="2">
    <source>
        <dbReference type="ARBA" id="ARBA00022475"/>
    </source>
</evidence>
<name>A0ABW3CFG7_9ACTN</name>
<keyword evidence="3 7" id="KW-0812">Transmembrane</keyword>
<evidence type="ECO:0000256" key="6">
    <source>
        <dbReference type="ARBA" id="ARBA00023136"/>
    </source>
</evidence>
<keyword evidence="11" id="KW-1185">Reference proteome</keyword>
<evidence type="ECO:0000256" key="8">
    <source>
        <dbReference type="SAM" id="Phobius"/>
    </source>
</evidence>
<keyword evidence="6 8" id="KW-0472">Membrane</keyword>
<dbReference type="InterPro" id="IPR052175">
    <property type="entry name" value="ComplexI-like_HydComp"/>
</dbReference>
<feature type="transmembrane region" description="Helical" evidence="8">
    <location>
        <begin position="178"/>
        <end position="199"/>
    </location>
</feature>
<evidence type="ECO:0000256" key="1">
    <source>
        <dbReference type="ARBA" id="ARBA00004651"/>
    </source>
</evidence>
<proteinExistence type="predicted"/>
<dbReference type="PANTHER" id="PTHR42682">
    <property type="entry name" value="HYDROGENASE-4 COMPONENT F"/>
    <property type="match status" value="1"/>
</dbReference>
<feature type="non-terminal residue" evidence="10">
    <location>
        <position position="205"/>
    </location>
</feature>
<feature type="domain" description="NADH:quinone oxidoreductase/Mrp antiporter transmembrane" evidence="9">
    <location>
        <begin position="101"/>
        <end position="204"/>
    </location>
</feature>
<evidence type="ECO:0000313" key="10">
    <source>
        <dbReference type="EMBL" id="MFD0852672.1"/>
    </source>
</evidence>
<dbReference type="Proteomes" id="UP001597083">
    <property type="component" value="Unassembled WGS sequence"/>
</dbReference>
<keyword evidence="4 8" id="KW-1133">Transmembrane helix</keyword>
<dbReference type="PRINTS" id="PR01434">
    <property type="entry name" value="NADHDHGNASE5"/>
</dbReference>
<sequence length="205" mass="22452">RNLRETASLLISASVAPLVLSLWPVVDEGLRFELWDWLPGISLVFELEPLGLLFASVAALLWPVTTLYAIGYMRGNLQRNQTRFYFFFALAIAAALWIAFSGNLVTLFIGYEILTLSTWPLVTHAGNERAKRGGHIYLGLLLTTSIGLFLPAIVWTSVLAGGTDFTPGGMLAGQASTATLTVLFALYMFGIGKAALFPFHRWLPS</sequence>
<reference evidence="11" key="1">
    <citation type="journal article" date="2019" name="Int. J. Syst. Evol. Microbiol.">
        <title>The Global Catalogue of Microorganisms (GCM) 10K type strain sequencing project: providing services to taxonomists for standard genome sequencing and annotation.</title>
        <authorList>
            <consortium name="The Broad Institute Genomics Platform"/>
            <consortium name="The Broad Institute Genome Sequencing Center for Infectious Disease"/>
            <person name="Wu L."/>
            <person name="Ma J."/>
        </authorList>
    </citation>
    <scope>NUCLEOTIDE SEQUENCE [LARGE SCALE GENOMIC DNA]</scope>
    <source>
        <strain evidence="11">JCM 31696</strain>
    </source>
</reference>
<dbReference type="Pfam" id="PF00361">
    <property type="entry name" value="Proton_antipo_M"/>
    <property type="match status" value="1"/>
</dbReference>
<gene>
    <name evidence="10" type="ORF">ACFQ07_10575</name>
</gene>
<evidence type="ECO:0000256" key="3">
    <source>
        <dbReference type="ARBA" id="ARBA00022692"/>
    </source>
</evidence>
<evidence type="ECO:0000259" key="9">
    <source>
        <dbReference type="Pfam" id="PF00361"/>
    </source>
</evidence>
<feature type="transmembrane region" description="Helical" evidence="8">
    <location>
        <begin position="84"/>
        <end position="100"/>
    </location>
</feature>
<comment type="caution">
    <text evidence="10">The sequence shown here is derived from an EMBL/GenBank/DDBJ whole genome shotgun (WGS) entry which is preliminary data.</text>
</comment>
<dbReference type="PANTHER" id="PTHR42682:SF4">
    <property type="entry name" value="NADH-UBIQUINONE_PLASTOQUINONE"/>
    <property type="match status" value="1"/>
</dbReference>
<evidence type="ECO:0000256" key="7">
    <source>
        <dbReference type="RuleBase" id="RU000320"/>
    </source>
</evidence>
<evidence type="ECO:0000256" key="4">
    <source>
        <dbReference type="ARBA" id="ARBA00022989"/>
    </source>
</evidence>
<keyword evidence="5" id="KW-0560">Oxidoreductase</keyword>
<organism evidence="10 11">
    <name type="scientific">Actinomadura adrarensis</name>
    <dbReference type="NCBI Taxonomy" id="1819600"/>
    <lineage>
        <taxon>Bacteria</taxon>
        <taxon>Bacillati</taxon>
        <taxon>Actinomycetota</taxon>
        <taxon>Actinomycetes</taxon>
        <taxon>Streptosporangiales</taxon>
        <taxon>Thermomonosporaceae</taxon>
        <taxon>Actinomadura</taxon>
    </lineage>
</organism>
<evidence type="ECO:0000256" key="5">
    <source>
        <dbReference type="ARBA" id="ARBA00023002"/>
    </source>
</evidence>
<evidence type="ECO:0000313" key="11">
    <source>
        <dbReference type="Proteomes" id="UP001597083"/>
    </source>
</evidence>
<accession>A0ABW3CFG7</accession>
<feature type="transmembrane region" description="Helical" evidence="8">
    <location>
        <begin position="7"/>
        <end position="26"/>
    </location>
</feature>
<keyword evidence="2" id="KW-1003">Cell membrane</keyword>
<comment type="subcellular location">
    <subcellularLocation>
        <location evidence="1">Cell membrane</location>
        <topology evidence="1">Multi-pass membrane protein</topology>
    </subcellularLocation>
    <subcellularLocation>
        <location evidence="7">Membrane</location>
        <topology evidence="7">Multi-pass membrane protein</topology>
    </subcellularLocation>
</comment>
<feature type="transmembrane region" description="Helical" evidence="8">
    <location>
        <begin position="106"/>
        <end position="124"/>
    </location>
</feature>
<feature type="transmembrane region" description="Helical" evidence="8">
    <location>
        <begin position="136"/>
        <end position="158"/>
    </location>
</feature>
<feature type="non-terminal residue" evidence="10">
    <location>
        <position position="1"/>
    </location>
</feature>
<dbReference type="InterPro" id="IPR001750">
    <property type="entry name" value="ND/Mrp_TM"/>
</dbReference>